<organism evidence="1 2">
    <name type="scientific">Pelobates cultripes</name>
    <name type="common">Western spadefoot toad</name>
    <dbReference type="NCBI Taxonomy" id="61616"/>
    <lineage>
        <taxon>Eukaryota</taxon>
        <taxon>Metazoa</taxon>
        <taxon>Chordata</taxon>
        <taxon>Craniata</taxon>
        <taxon>Vertebrata</taxon>
        <taxon>Euteleostomi</taxon>
        <taxon>Amphibia</taxon>
        <taxon>Batrachia</taxon>
        <taxon>Anura</taxon>
        <taxon>Pelobatoidea</taxon>
        <taxon>Pelobatidae</taxon>
        <taxon>Pelobates</taxon>
    </lineage>
</organism>
<dbReference type="EMBL" id="OW240922">
    <property type="protein sequence ID" value="CAH2321436.1"/>
    <property type="molecule type" value="Genomic_DNA"/>
</dbReference>
<gene>
    <name evidence="1" type="ORF">PECUL_23A009918</name>
</gene>
<dbReference type="AlphaFoldDB" id="A0AAD1TDS0"/>
<feature type="non-terminal residue" evidence="1">
    <location>
        <position position="1"/>
    </location>
</feature>
<accession>A0AAD1TDS0</accession>
<proteinExistence type="predicted"/>
<evidence type="ECO:0000313" key="2">
    <source>
        <dbReference type="Proteomes" id="UP001295444"/>
    </source>
</evidence>
<feature type="non-terminal residue" evidence="1">
    <location>
        <position position="59"/>
    </location>
</feature>
<reference evidence="1" key="1">
    <citation type="submission" date="2022-03" db="EMBL/GenBank/DDBJ databases">
        <authorList>
            <person name="Alioto T."/>
            <person name="Alioto T."/>
            <person name="Gomez Garrido J."/>
        </authorList>
    </citation>
    <scope>NUCLEOTIDE SEQUENCE</scope>
</reference>
<evidence type="ECO:0000313" key="1">
    <source>
        <dbReference type="EMBL" id="CAH2321436.1"/>
    </source>
</evidence>
<keyword evidence="2" id="KW-1185">Reference proteome</keyword>
<name>A0AAD1TDS0_PELCU</name>
<protein>
    <submittedName>
        <fullName evidence="1">Uncharacterized protein</fullName>
    </submittedName>
</protein>
<dbReference type="Proteomes" id="UP001295444">
    <property type="component" value="Chromosome 11"/>
</dbReference>
<sequence length="59" mass="6082">TSSTLTVNGLLASANGVSGRFGKYDEISSASMCKCSFTDIIIVILLSGSMSCSSKKADQ</sequence>